<evidence type="ECO:0000313" key="2">
    <source>
        <dbReference type="Proteomes" id="UP000178510"/>
    </source>
</evidence>
<dbReference type="STRING" id="1802274.A3J58_02125"/>
<dbReference type="AlphaFoldDB" id="A0A1G2KUZ7"/>
<sequence length="60" mass="6850">MIVMYATVPRTNFAPNLYDDEEIPAVSPAARIPLIVKCDIKINAGHKFCNQNFFSHKKRD</sequence>
<evidence type="ECO:0000313" key="1">
    <source>
        <dbReference type="EMBL" id="OHA02994.1"/>
    </source>
</evidence>
<dbReference type="Proteomes" id="UP000178510">
    <property type="component" value="Unassembled WGS sequence"/>
</dbReference>
<organism evidence="1 2">
    <name type="scientific">Candidatus Sungbacteria bacterium RIFCSPHIGHO2_02_FULL_52_23</name>
    <dbReference type="NCBI Taxonomy" id="1802274"/>
    <lineage>
        <taxon>Bacteria</taxon>
        <taxon>Candidatus Sungiibacteriota</taxon>
    </lineage>
</organism>
<gene>
    <name evidence="1" type="ORF">A3J58_02125</name>
</gene>
<proteinExistence type="predicted"/>
<reference evidence="1 2" key="1">
    <citation type="journal article" date="2016" name="Nat. Commun.">
        <title>Thousands of microbial genomes shed light on interconnected biogeochemical processes in an aquifer system.</title>
        <authorList>
            <person name="Anantharaman K."/>
            <person name="Brown C.T."/>
            <person name="Hug L.A."/>
            <person name="Sharon I."/>
            <person name="Castelle C.J."/>
            <person name="Probst A.J."/>
            <person name="Thomas B.C."/>
            <person name="Singh A."/>
            <person name="Wilkins M.J."/>
            <person name="Karaoz U."/>
            <person name="Brodie E.L."/>
            <person name="Williams K.H."/>
            <person name="Hubbard S.S."/>
            <person name="Banfield J.F."/>
        </authorList>
    </citation>
    <scope>NUCLEOTIDE SEQUENCE [LARGE SCALE GENOMIC DNA]</scope>
</reference>
<dbReference type="EMBL" id="MHQM01000034">
    <property type="protein sequence ID" value="OHA02994.1"/>
    <property type="molecule type" value="Genomic_DNA"/>
</dbReference>
<protein>
    <submittedName>
        <fullName evidence="1">Uncharacterized protein</fullName>
    </submittedName>
</protein>
<accession>A0A1G2KUZ7</accession>
<comment type="caution">
    <text evidence="1">The sequence shown here is derived from an EMBL/GenBank/DDBJ whole genome shotgun (WGS) entry which is preliminary data.</text>
</comment>
<name>A0A1G2KUZ7_9BACT</name>